<accession>A0A024LPA4</accession>
<comment type="similarity">
    <text evidence="2">Belongs to the YkuD family.</text>
</comment>
<dbReference type="PANTHER" id="PTHR36699">
    <property type="entry name" value="LD-TRANSPEPTIDASE"/>
    <property type="match status" value="1"/>
</dbReference>
<evidence type="ECO:0000259" key="9">
    <source>
        <dbReference type="PROSITE" id="PS52029"/>
    </source>
</evidence>
<evidence type="ECO:0000256" key="4">
    <source>
        <dbReference type="ARBA" id="ARBA00022960"/>
    </source>
</evidence>
<feature type="domain" description="L,D-TPase catalytic" evidence="9">
    <location>
        <begin position="56"/>
        <end position="187"/>
    </location>
</feature>
<dbReference type="PANTHER" id="PTHR36699:SF1">
    <property type="entry name" value="L,D-TRANSPEPTIDASE YAFK-RELATED"/>
    <property type="match status" value="1"/>
</dbReference>
<feature type="chain" id="PRO_5007368516" evidence="8">
    <location>
        <begin position="20"/>
        <end position="249"/>
    </location>
</feature>
<dbReference type="GO" id="GO:0009252">
    <property type="term" value="P:peptidoglycan biosynthetic process"/>
    <property type="evidence" value="ECO:0007669"/>
    <property type="project" value="UniProtKB-UniPathway"/>
</dbReference>
<gene>
    <name evidence="10" type="ORF">BN1046_00198</name>
    <name evidence="11" type="ORF">BN1046_00460</name>
</gene>
<dbReference type="GO" id="GO:0008360">
    <property type="term" value="P:regulation of cell shape"/>
    <property type="evidence" value="ECO:0007669"/>
    <property type="project" value="UniProtKB-UniRule"/>
</dbReference>
<keyword evidence="10" id="KW-0449">Lipoprotein</keyword>
<name>A0A024LPA4_9HYPH</name>
<keyword evidence="8" id="KW-0732">Signal</keyword>
<dbReference type="MEROPS" id="C82.A01"/>
<feature type="active site" description="Nucleophile" evidence="7">
    <location>
        <position position="156"/>
    </location>
</feature>
<evidence type="ECO:0000256" key="8">
    <source>
        <dbReference type="SAM" id="SignalP"/>
    </source>
</evidence>
<evidence type="ECO:0000256" key="7">
    <source>
        <dbReference type="PROSITE-ProRule" id="PRU01373"/>
    </source>
</evidence>
<sequence length="249" mass="29081" precursor="true">MKLSRYFLSFFLLAVGILAACQERLPASIQAKVKQPLPKEIQHKMVEYNVDPYAPIMMRFFKEENTAEVWKQDRTGRFVLVASYDICKWSGQLGPKYKEGDYQTPEGFYTVNASQMNPYSRRYLSFNIGFPNLYDQAHGRTGSYLMVHGGCTSVGCYAMTDNNMGQIYAFARDAFKGGQKEFQLHTFPFRMTDANMERHRDNPHYPFWMMLKEGYDLFEAKRAPSKIDVYEKRYVFDRFTKKDLSAVRP</sequence>
<comment type="pathway">
    <text evidence="1 7">Cell wall biogenesis; peptidoglycan biosynthesis.</text>
</comment>
<dbReference type="PROSITE" id="PS51257">
    <property type="entry name" value="PROKAR_LIPOPROTEIN"/>
    <property type="match status" value="1"/>
</dbReference>
<dbReference type="CDD" id="cd16913">
    <property type="entry name" value="YkuD_like"/>
    <property type="match status" value="1"/>
</dbReference>
<dbReference type="InterPro" id="IPR005490">
    <property type="entry name" value="LD_TPept_cat_dom"/>
</dbReference>
<dbReference type="GO" id="GO:0071555">
    <property type="term" value="P:cell wall organization"/>
    <property type="evidence" value="ECO:0007669"/>
    <property type="project" value="UniProtKB-UniRule"/>
</dbReference>
<dbReference type="Pfam" id="PF03734">
    <property type="entry name" value="YkuD"/>
    <property type="match status" value="1"/>
</dbReference>
<evidence type="ECO:0000313" key="11">
    <source>
        <dbReference type="EMBL" id="CDP79564.1"/>
    </source>
</evidence>
<evidence type="ECO:0000256" key="6">
    <source>
        <dbReference type="ARBA" id="ARBA00023316"/>
    </source>
</evidence>
<evidence type="ECO:0000256" key="1">
    <source>
        <dbReference type="ARBA" id="ARBA00004752"/>
    </source>
</evidence>
<dbReference type="EMBL" id="HG977194">
    <property type="protein sequence ID" value="CDP79564.1"/>
    <property type="molecule type" value="Genomic_DNA"/>
</dbReference>
<protein>
    <submittedName>
        <fullName evidence="10">Putative lipoprotein</fullName>
    </submittedName>
</protein>
<evidence type="ECO:0000256" key="5">
    <source>
        <dbReference type="ARBA" id="ARBA00022984"/>
    </source>
</evidence>
<feature type="active site" description="Proton donor/acceptor" evidence="7">
    <location>
        <position position="148"/>
    </location>
</feature>
<reference evidence="10" key="2">
    <citation type="submission" date="2014-05" db="EMBL/GenBank/DDBJ databases">
        <title>Genome sequencing of Bartonella spp. isolated from human blood.</title>
        <authorList>
            <person name="Raoult D."/>
        </authorList>
    </citation>
    <scope>NUCLEOTIDE SEQUENCE</scope>
    <source>
        <strain evidence="10">MVT06</strain>
    </source>
</reference>
<dbReference type="GO" id="GO:0016740">
    <property type="term" value="F:transferase activity"/>
    <property type="evidence" value="ECO:0007669"/>
    <property type="project" value="UniProtKB-KW"/>
</dbReference>
<dbReference type="SUPFAM" id="SSF141523">
    <property type="entry name" value="L,D-transpeptidase catalytic domain-like"/>
    <property type="match status" value="1"/>
</dbReference>
<keyword evidence="6 7" id="KW-0961">Cell wall biogenesis/degradation</keyword>
<dbReference type="EMBL" id="HG977193">
    <property type="protein sequence ID" value="CDP79307.1"/>
    <property type="molecule type" value="Genomic_DNA"/>
</dbReference>
<evidence type="ECO:0000256" key="2">
    <source>
        <dbReference type="ARBA" id="ARBA00005992"/>
    </source>
</evidence>
<feature type="signal peptide" evidence="8">
    <location>
        <begin position="1"/>
        <end position="19"/>
    </location>
</feature>
<keyword evidence="5 7" id="KW-0573">Peptidoglycan synthesis</keyword>
<dbReference type="InterPro" id="IPR038063">
    <property type="entry name" value="Transpep_catalytic_dom"/>
</dbReference>
<proteinExistence type="inferred from homology"/>
<dbReference type="AlphaFoldDB" id="A0A024LPA4"/>
<organism evidence="10">
    <name type="scientific">Bartonella schoenbuchensis</name>
    <dbReference type="NCBI Taxonomy" id="165694"/>
    <lineage>
        <taxon>Bacteria</taxon>
        <taxon>Pseudomonadati</taxon>
        <taxon>Pseudomonadota</taxon>
        <taxon>Alphaproteobacteria</taxon>
        <taxon>Hyphomicrobiales</taxon>
        <taxon>Bartonellaceae</taxon>
        <taxon>Bartonella</taxon>
    </lineage>
</organism>
<evidence type="ECO:0000313" key="10">
    <source>
        <dbReference type="EMBL" id="CDP79307.1"/>
    </source>
</evidence>
<keyword evidence="4 7" id="KW-0133">Cell shape</keyword>
<dbReference type="PROSITE" id="PS52029">
    <property type="entry name" value="LD_TPASE"/>
    <property type="match status" value="1"/>
</dbReference>
<dbReference type="UniPathway" id="UPA00219"/>
<reference evidence="10" key="1">
    <citation type="submission" date="2013-11" db="EMBL/GenBank/DDBJ databases">
        <authorList>
            <person name="GENOMES U."/>
        </authorList>
    </citation>
    <scope>NUCLEOTIDE SEQUENCE</scope>
    <source>
        <strain evidence="10">MVT06</strain>
    </source>
</reference>
<evidence type="ECO:0000256" key="3">
    <source>
        <dbReference type="ARBA" id="ARBA00022679"/>
    </source>
</evidence>
<dbReference type="GO" id="GO:0004180">
    <property type="term" value="F:carboxypeptidase activity"/>
    <property type="evidence" value="ECO:0007669"/>
    <property type="project" value="UniProtKB-ARBA"/>
</dbReference>
<keyword evidence="3" id="KW-0808">Transferase</keyword>